<proteinExistence type="predicted"/>
<evidence type="ECO:0000313" key="1">
    <source>
        <dbReference type="EMBL" id="UTY40288.1"/>
    </source>
</evidence>
<organism evidence="1 2">
    <name type="scientific">Allocoprobacillus halotolerans</name>
    <dbReference type="NCBI Taxonomy" id="2944914"/>
    <lineage>
        <taxon>Bacteria</taxon>
        <taxon>Bacillati</taxon>
        <taxon>Bacillota</taxon>
        <taxon>Erysipelotrichia</taxon>
        <taxon>Erysipelotrichales</taxon>
        <taxon>Erysipelotrichaceae</taxon>
        <taxon>Allocoprobacillus</taxon>
    </lineage>
</organism>
<evidence type="ECO:0000313" key="2">
    <source>
        <dbReference type="Proteomes" id="UP001060112"/>
    </source>
</evidence>
<name>A0ABY5I8C7_9FIRM</name>
<keyword evidence="2" id="KW-1185">Reference proteome</keyword>
<dbReference type="Proteomes" id="UP001060112">
    <property type="component" value="Chromosome"/>
</dbReference>
<dbReference type="RefSeq" id="WP_290141711.1">
    <property type="nucleotide sequence ID" value="NZ_CP101620.1"/>
</dbReference>
<sequence length="85" mass="9923">MLNNIVSNIYDDIDIIFDAFKKKDFEEKIIRSIGILDNVLSINKQDLQVEAGLKFIDNICSAIRLYKTSQNINFYRLFSNVNEVF</sequence>
<gene>
    <name evidence="1" type="ORF">NMU03_05745</name>
</gene>
<reference evidence="1" key="1">
    <citation type="submission" date="2022-07" db="EMBL/GenBank/DDBJ databases">
        <title>Faecal culturing of patients with breast cancer.</title>
        <authorList>
            <person name="Teng N.M.Y."/>
            <person name="Kiu R."/>
            <person name="Evans R."/>
            <person name="Baker D.J."/>
            <person name="Zenner C."/>
            <person name="Robinson S.D."/>
            <person name="Hall L.J."/>
        </authorList>
    </citation>
    <scope>NUCLEOTIDE SEQUENCE</scope>
    <source>
        <strain evidence="1">LH1062</strain>
    </source>
</reference>
<protein>
    <submittedName>
        <fullName evidence="1">Uncharacterized protein</fullName>
    </submittedName>
</protein>
<accession>A0ABY5I8C7</accession>
<dbReference type="EMBL" id="CP101620">
    <property type="protein sequence ID" value="UTY40288.1"/>
    <property type="molecule type" value="Genomic_DNA"/>
</dbReference>